<keyword evidence="3" id="KW-1185">Reference proteome</keyword>
<dbReference type="PANTHER" id="PTHR43433:SF5">
    <property type="entry name" value="AB HYDROLASE-1 DOMAIN-CONTAINING PROTEIN"/>
    <property type="match status" value="1"/>
</dbReference>
<gene>
    <name evidence="2" type="ORF">BAUCODRAFT_155383</name>
</gene>
<dbReference type="KEGG" id="bcom:BAUCODRAFT_155383"/>
<dbReference type="ESTHER" id="baupa-m2luc8">
    <property type="family name" value="Fungal-D14-Strigolactone-R"/>
</dbReference>
<dbReference type="RefSeq" id="XP_007674928.1">
    <property type="nucleotide sequence ID" value="XM_007676738.1"/>
</dbReference>
<dbReference type="InterPro" id="IPR029058">
    <property type="entry name" value="AB_hydrolase_fold"/>
</dbReference>
<feature type="domain" description="AB hydrolase-1" evidence="1">
    <location>
        <begin position="27"/>
        <end position="280"/>
    </location>
</feature>
<evidence type="ECO:0000313" key="3">
    <source>
        <dbReference type="Proteomes" id="UP000011761"/>
    </source>
</evidence>
<dbReference type="PANTHER" id="PTHR43433">
    <property type="entry name" value="HYDROLASE, ALPHA/BETA FOLD FAMILY PROTEIN"/>
    <property type="match status" value="1"/>
</dbReference>
<reference evidence="2 3" key="1">
    <citation type="journal article" date="2012" name="PLoS Pathog.">
        <title>Diverse lifestyles and strategies of plant pathogenesis encoded in the genomes of eighteen Dothideomycetes fungi.</title>
        <authorList>
            <person name="Ohm R.A."/>
            <person name="Feau N."/>
            <person name="Henrissat B."/>
            <person name="Schoch C.L."/>
            <person name="Horwitz B.A."/>
            <person name="Barry K.W."/>
            <person name="Condon B.J."/>
            <person name="Copeland A.C."/>
            <person name="Dhillon B."/>
            <person name="Glaser F."/>
            <person name="Hesse C.N."/>
            <person name="Kosti I."/>
            <person name="LaButti K."/>
            <person name="Lindquist E.A."/>
            <person name="Lucas S."/>
            <person name="Salamov A.A."/>
            <person name="Bradshaw R.E."/>
            <person name="Ciuffetti L."/>
            <person name="Hamelin R.C."/>
            <person name="Kema G.H.J."/>
            <person name="Lawrence C."/>
            <person name="Scott J.A."/>
            <person name="Spatafora J.W."/>
            <person name="Turgeon B.G."/>
            <person name="de Wit P.J.G.M."/>
            <person name="Zhong S."/>
            <person name="Goodwin S.B."/>
            <person name="Grigoriev I.V."/>
        </authorList>
    </citation>
    <scope>NUCLEOTIDE SEQUENCE [LARGE SCALE GENOMIC DNA]</scope>
    <source>
        <strain evidence="2 3">UAMH 10762</strain>
    </source>
</reference>
<dbReference type="eggNOG" id="ENOG502SD5P">
    <property type="taxonomic scope" value="Eukaryota"/>
</dbReference>
<dbReference type="HOGENOM" id="CLU_020336_49_0_1"/>
<sequence length="299" mass="32340">MASQLKLPDGRILDYYVAAQATDSYKPPVIWVHGTPGAYPVFPDILSACERKGLGLVTFSRSGYGGSSRRKGRRIVDEVDDVQSLMEHLGHQMALVCGWSGGGPVTLACAARLQGCVAALVIASVGPYGVDGLDFLAGMGQDNIDEFNATTKGEEALKEFCTREREGMLQVDGAGLTEFLSSILPPVDKRAMLEHDTLGNYTADAIKEGLKHGCDGWMDDDLSSVQPWGFDFGEIHCPISLYHGSEDKMVPYSHGKWLAEHIPKQHLTAHLVEGEGHLSIVLGRLDDMLDELLGAASLK</sequence>
<dbReference type="AlphaFoldDB" id="M2LUC8"/>
<name>M2LUC8_BAUPA</name>
<dbReference type="OrthoDB" id="294702at2759"/>
<dbReference type="InterPro" id="IPR050471">
    <property type="entry name" value="AB_hydrolase"/>
</dbReference>
<dbReference type="InterPro" id="IPR000073">
    <property type="entry name" value="AB_hydrolase_1"/>
</dbReference>
<proteinExistence type="predicted"/>
<dbReference type="Proteomes" id="UP000011761">
    <property type="component" value="Unassembled WGS sequence"/>
</dbReference>
<dbReference type="OMA" id="PWGFELS"/>
<evidence type="ECO:0000313" key="2">
    <source>
        <dbReference type="EMBL" id="EMC98172.1"/>
    </source>
</evidence>
<dbReference type="GeneID" id="19109301"/>
<protein>
    <recommendedName>
        <fullName evidence="1">AB hydrolase-1 domain-containing protein</fullName>
    </recommendedName>
</protein>
<dbReference type="Gene3D" id="3.40.50.1820">
    <property type="entry name" value="alpha/beta hydrolase"/>
    <property type="match status" value="1"/>
</dbReference>
<dbReference type="Pfam" id="PF00561">
    <property type="entry name" value="Abhydrolase_1"/>
    <property type="match status" value="1"/>
</dbReference>
<organism evidence="2 3">
    <name type="scientific">Baudoinia panamericana (strain UAMH 10762)</name>
    <name type="common">Angels' share fungus</name>
    <name type="synonym">Baudoinia compniacensis (strain UAMH 10762)</name>
    <dbReference type="NCBI Taxonomy" id="717646"/>
    <lineage>
        <taxon>Eukaryota</taxon>
        <taxon>Fungi</taxon>
        <taxon>Dikarya</taxon>
        <taxon>Ascomycota</taxon>
        <taxon>Pezizomycotina</taxon>
        <taxon>Dothideomycetes</taxon>
        <taxon>Dothideomycetidae</taxon>
        <taxon>Mycosphaerellales</taxon>
        <taxon>Teratosphaeriaceae</taxon>
        <taxon>Baudoinia</taxon>
    </lineage>
</organism>
<dbReference type="SUPFAM" id="SSF53474">
    <property type="entry name" value="alpha/beta-Hydrolases"/>
    <property type="match status" value="1"/>
</dbReference>
<evidence type="ECO:0000259" key="1">
    <source>
        <dbReference type="Pfam" id="PF00561"/>
    </source>
</evidence>
<accession>M2LUC8</accession>
<dbReference type="EMBL" id="KB445553">
    <property type="protein sequence ID" value="EMC98172.1"/>
    <property type="molecule type" value="Genomic_DNA"/>
</dbReference>